<accession>A0A380X1M0</accession>
<dbReference type="RefSeq" id="WP_115615447.1">
    <property type="nucleotide sequence ID" value="NZ_RQXQ01000003.1"/>
</dbReference>
<proteinExistence type="predicted"/>
<reference evidence="2 3" key="1">
    <citation type="submission" date="2018-06" db="EMBL/GenBank/DDBJ databases">
        <authorList>
            <consortium name="Pathogen Informatics"/>
            <person name="Doyle S."/>
        </authorList>
    </citation>
    <scope>NUCLEOTIDE SEQUENCE [LARGE SCALE GENOMIC DNA]</scope>
    <source>
        <strain evidence="2 3">NCTC10926</strain>
    </source>
</reference>
<sequence>MTSQNENYEIIKRVILNEQLGCPKKLKLVVVEESLSDEDKEQIKQAVLNHSASYGGKGVLSLAEELKDAFIWINA</sequence>
<evidence type="ECO:0000313" key="3">
    <source>
        <dbReference type="Proteomes" id="UP000254620"/>
    </source>
</evidence>
<gene>
    <name evidence="1" type="ORF">EIG79_10785</name>
    <name evidence="2" type="ORF">NCTC10926_00469</name>
</gene>
<dbReference type="EMBL" id="RQXS01000074">
    <property type="protein sequence ID" value="RZN56077.1"/>
    <property type="molecule type" value="Genomic_DNA"/>
</dbReference>
<evidence type="ECO:0000313" key="2">
    <source>
        <dbReference type="EMBL" id="SUU97102.1"/>
    </source>
</evidence>
<dbReference type="Proteomes" id="UP000254620">
    <property type="component" value="Unassembled WGS sequence"/>
</dbReference>
<dbReference type="AlphaFoldDB" id="A0A380X1M0"/>
<organism evidence="2 3">
    <name type="scientific">Avibacterium paragallinarum</name>
    <name type="common">Haemophilus gallinarum</name>
    <dbReference type="NCBI Taxonomy" id="728"/>
    <lineage>
        <taxon>Bacteria</taxon>
        <taxon>Pseudomonadati</taxon>
        <taxon>Pseudomonadota</taxon>
        <taxon>Gammaproteobacteria</taxon>
        <taxon>Pasteurellales</taxon>
        <taxon>Pasteurellaceae</taxon>
        <taxon>Avibacterium</taxon>
    </lineage>
</organism>
<dbReference type="Proteomes" id="UP000294229">
    <property type="component" value="Unassembled WGS sequence"/>
</dbReference>
<evidence type="ECO:0000313" key="1">
    <source>
        <dbReference type="EMBL" id="RZN56077.1"/>
    </source>
</evidence>
<reference evidence="1 4" key="2">
    <citation type="submission" date="2018-11" db="EMBL/GenBank/DDBJ databases">
        <title>Sequencing Av. paragallinarum serogroups.</title>
        <authorList>
            <person name="Hellmuth J.E."/>
            <person name="Boucher C.E."/>
            <person name="Cason E.D."/>
        </authorList>
    </citation>
    <scope>NUCLEOTIDE SEQUENCE [LARGE SCALE GENOMIC DNA]</scope>
    <source>
        <strain evidence="1 4">SA-3</strain>
    </source>
</reference>
<dbReference type="EMBL" id="UFSW01000001">
    <property type="protein sequence ID" value="SUU97102.1"/>
    <property type="molecule type" value="Genomic_DNA"/>
</dbReference>
<name>A0A380X1M0_AVIPA</name>
<evidence type="ECO:0000313" key="4">
    <source>
        <dbReference type="Proteomes" id="UP000294229"/>
    </source>
</evidence>
<protein>
    <submittedName>
        <fullName evidence="2">Uncharacterized protein</fullName>
    </submittedName>
</protein>